<evidence type="ECO:0000313" key="3">
    <source>
        <dbReference type="Proteomes" id="UP001432027"/>
    </source>
</evidence>
<dbReference type="EMBL" id="BTSX01000002">
    <property type="protein sequence ID" value="GMS82808.1"/>
    <property type="molecule type" value="Genomic_DNA"/>
</dbReference>
<keyword evidence="3" id="KW-1185">Reference proteome</keyword>
<feature type="region of interest" description="Disordered" evidence="1">
    <location>
        <begin position="1"/>
        <end position="39"/>
    </location>
</feature>
<evidence type="ECO:0000256" key="1">
    <source>
        <dbReference type="SAM" id="MobiDB-lite"/>
    </source>
</evidence>
<feature type="non-terminal residue" evidence="2">
    <location>
        <position position="1"/>
    </location>
</feature>
<proteinExistence type="predicted"/>
<comment type="caution">
    <text evidence="2">The sequence shown here is derived from an EMBL/GenBank/DDBJ whole genome shotgun (WGS) entry which is preliminary data.</text>
</comment>
<sequence>FRDGSVLSCSANNSDPLWLNGHHWSDERRGRGPHSLRSRDLSRSAANDFRRSSGIRTIHLSLVDHCIGIMDDSILRCVSND</sequence>
<dbReference type="Proteomes" id="UP001432027">
    <property type="component" value="Unassembled WGS sequence"/>
</dbReference>
<reference evidence="2" key="1">
    <citation type="submission" date="2023-10" db="EMBL/GenBank/DDBJ databases">
        <title>Genome assembly of Pristionchus species.</title>
        <authorList>
            <person name="Yoshida K."/>
            <person name="Sommer R.J."/>
        </authorList>
    </citation>
    <scope>NUCLEOTIDE SEQUENCE</scope>
    <source>
        <strain evidence="2">RS0144</strain>
    </source>
</reference>
<evidence type="ECO:0000313" key="2">
    <source>
        <dbReference type="EMBL" id="GMS82808.1"/>
    </source>
</evidence>
<organism evidence="2 3">
    <name type="scientific">Pristionchus entomophagus</name>
    <dbReference type="NCBI Taxonomy" id="358040"/>
    <lineage>
        <taxon>Eukaryota</taxon>
        <taxon>Metazoa</taxon>
        <taxon>Ecdysozoa</taxon>
        <taxon>Nematoda</taxon>
        <taxon>Chromadorea</taxon>
        <taxon>Rhabditida</taxon>
        <taxon>Rhabditina</taxon>
        <taxon>Diplogasteromorpha</taxon>
        <taxon>Diplogasteroidea</taxon>
        <taxon>Neodiplogasteridae</taxon>
        <taxon>Pristionchus</taxon>
    </lineage>
</organism>
<gene>
    <name evidence="2" type="ORF">PENTCL1PPCAC_4983</name>
</gene>
<protein>
    <submittedName>
        <fullName evidence="2">Uncharacterized protein</fullName>
    </submittedName>
</protein>
<accession>A0AAV5SKZ9</accession>
<feature type="non-terminal residue" evidence="2">
    <location>
        <position position="81"/>
    </location>
</feature>
<dbReference type="AlphaFoldDB" id="A0AAV5SKZ9"/>
<name>A0AAV5SKZ9_9BILA</name>